<dbReference type="Proteomes" id="UP000321933">
    <property type="component" value="Unassembled WGS sequence"/>
</dbReference>
<protein>
    <submittedName>
        <fullName evidence="2">Helix-turn-helix domain-containing protein</fullName>
    </submittedName>
</protein>
<keyword evidence="3" id="KW-1185">Reference proteome</keyword>
<organism evidence="2 3">
    <name type="scientific">Parahaliea aestuarii</name>
    <dbReference type="NCBI Taxonomy" id="1852021"/>
    <lineage>
        <taxon>Bacteria</taxon>
        <taxon>Pseudomonadati</taxon>
        <taxon>Pseudomonadota</taxon>
        <taxon>Gammaproteobacteria</taxon>
        <taxon>Cellvibrionales</taxon>
        <taxon>Halieaceae</taxon>
        <taxon>Parahaliea</taxon>
    </lineage>
</organism>
<proteinExistence type="predicted"/>
<accession>A0A5C8ZN02</accession>
<dbReference type="OrthoDB" id="9806039at2"/>
<dbReference type="AlphaFoldDB" id="A0A5C8ZN02"/>
<dbReference type="EMBL" id="VRYZ01000008">
    <property type="protein sequence ID" value="TXS89575.1"/>
    <property type="molecule type" value="Genomic_DNA"/>
</dbReference>
<sequence>MQTVATANTSDRVLSIQQFAAKYGISRQTVYNELARGKLRSAKIGRRRIITPQHEADYLAQIEA</sequence>
<evidence type="ECO:0000313" key="3">
    <source>
        <dbReference type="Proteomes" id="UP000321933"/>
    </source>
</evidence>
<comment type="caution">
    <text evidence="2">The sequence shown here is derived from an EMBL/GenBank/DDBJ whole genome shotgun (WGS) entry which is preliminary data.</text>
</comment>
<name>A0A5C8ZN02_9GAMM</name>
<gene>
    <name evidence="2" type="ORF">FVW59_16275</name>
</gene>
<reference evidence="2 3" key="1">
    <citation type="submission" date="2019-08" db="EMBL/GenBank/DDBJ databases">
        <title>Parahaliea maris sp. nov., isolated from the surface seawater.</title>
        <authorList>
            <person name="Liu Y."/>
        </authorList>
    </citation>
    <scope>NUCLEOTIDE SEQUENCE [LARGE SCALE GENOMIC DNA]</scope>
    <source>
        <strain evidence="2 3">S2-26</strain>
    </source>
</reference>
<evidence type="ECO:0000313" key="2">
    <source>
        <dbReference type="EMBL" id="TXS89575.1"/>
    </source>
</evidence>
<evidence type="ECO:0000259" key="1">
    <source>
        <dbReference type="Pfam" id="PF12728"/>
    </source>
</evidence>
<dbReference type="Pfam" id="PF12728">
    <property type="entry name" value="HTH_17"/>
    <property type="match status" value="1"/>
</dbReference>
<feature type="domain" description="Helix-turn-helix" evidence="1">
    <location>
        <begin position="13"/>
        <end position="51"/>
    </location>
</feature>
<dbReference type="InterPro" id="IPR041657">
    <property type="entry name" value="HTH_17"/>
</dbReference>
<dbReference type="RefSeq" id="WP_148065432.1">
    <property type="nucleotide sequence ID" value="NZ_VRYZ01000008.1"/>
</dbReference>